<dbReference type="EMBL" id="GG662798">
    <property type="protein sequence ID" value="EAR90390.4"/>
    <property type="molecule type" value="Genomic_DNA"/>
</dbReference>
<dbReference type="RefSeq" id="XP_001010635.4">
    <property type="nucleotide sequence ID" value="XM_001010635.4"/>
</dbReference>
<dbReference type="GeneID" id="7824212"/>
<accession>Q22ZD1</accession>
<feature type="region of interest" description="Disordered" evidence="2">
    <location>
        <begin position="17"/>
        <end position="57"/>
    </location>
</feature>
<dbReference type="KEGG" id="tet:TTHERM_00112400"/>
<dbReference type="AlphaFoldDB" id="Q22ZD1"/>
<dbReference type="HOGENOM" id="CLU_057973_0_0_1"/>
<reference evidence="4" key="1">
    <citation type="journal article" date="2006" name="PLoS Biol.">
        <title>Macronuclear genome sequence of the ciliate Tetrahymena thermophila, a model eukaryote.</title>
        <authorList>
            <person name="Eisen J.A."/>
            <person name="Coyne R.S."/>
            <person name="Wu M."/>
            <person name="Wu D."/>
            <person name="Thiagarajan M."/>
            <person name="Wortman J.R."/>
            <person name="Badger J.H."/>
            <person name="Ren Q."/>
            <person name="Amedeo P."/>
            <person name="Jones K.M."/>
            <person name="Tallon L.J."/>
            <person name="Delcher A.L."/>
            <person name="Salzberg S.L."/>
            <person name="Silva J.C."/>
            <person name="Haas B.J."/>
            <person name="Majoros W.H."/>
            <person name="Farzad M."/>
            <person name="Carlton J.M."/>
            <person name="Smith R.K. Jr."/>
            <person name="Garg J."/>
            <person name="Pearlman R.E."/>
            <person name="Karrer K.M."/>
            <person name="Sun L."/>
            <person name="Manning G."/>
            <person name="Elde N.C."/>
            <person name="Turkewitz A.P."/>
            <person name="Asai D.J."/>
            <person name="Wilkes D.E."/>
            <person name="Wang Y."/>
            <person name="Cai H."/>
            <person name="Collins K."/>
            <person name="Stewart B.A."/>
            <person name="Lee S.R."/>
            <person name="Wilamowska K."/>
            <person name="Weinberg Z."/>
            <person name="Ruzzo W.L."/>
            <person name="Wloga D."/>
            <person name="Gaertig J."/>
            <person name="Frankel J."/>
            <person name="Tsao C.-C."/>
            <person name="Gorovsky M.A."/>
            <person name="Keeling P.J."/>
            <person name="Waller R.F."/>
            <person name="Patron N.J."/>
            <person name="Cherry J.M."/>
            <person name="Stover N.A."/>
            <person name="Krieger C.J."/>
            <person name="del Toro C."/>
            <person name="Ryder H.F."/>
            <person name="Williamson S.C."/>
            <person name="Barbeau R.A."/>
            <person name="Hamilton E.P."/>
            <person name="Orias E."/>
        </authorList>
    </citation>
    <scope>NUCLEOTIDE SEQUENCE [LARGE SCALE GENOMIC DNA]</scope>
    <source>
        <strain evidence="4">SB210</strain>
    </source>
</reference>
<evidence type="ECO:0000313" key="3">
    <source>
        <dbReference type="EMBL" id="EAR90390.4"/>
    </source>
</evidence>
<dbReference type="STRING" id="312017.Q22ZD1"/>
<keyword evidence="4" id="KW-1185">Reference proteome</keyword>
<gene>
    <name evidence="3" type="ORF">TTHERM_00112400</name>
</gene>
<dbReference type="Proteomes" id="UP000009168">
    <property type="component" value="Unassembled WGS sequence"/>
</dbReference>
<protein>
    <submittedName>
        <fullName evidence="3">Oxygen-in-dependent coproporphyrinogen III family protein, putative</fullName>
    </submittedName>
</protein>
<dbReference type="PANTHER" id="PTHR47026:SF2">
    <property type="entry name" value="FLAGELLAR ASSOCIATED PROTEIN"/>
    <property type="match status" value="1"/>
</dbReference>
<dbReference type="PANTHER" id="PTHR47026">
    <property type="entry name" value="PIGMENTOSA GTPASE REGULATOR-LIKE PROTEIN, PUTATIVE-RELATED"/>
    <property type="match status" value="1"/>
</dbReference>
<sequence length="319" mass="38714">MDPDMHQQDELYQQQMFQQQQHQLQYNGEENMPYANNMRQPSSSLKKSKNSLPQPEGDIEEYMEVLLEHQKNCEKSGKYVEAEMAKRRLAELKVEFEKRSKTEMKQRHQCEKQEIEKAHLSEYNEFNEFWDRKMLEFNQEAERVERETVMRHQEELRKIQEELDQQISQKPKDTAELLNLRKTEEQLAKQQEYMEAHKIQQRIFQIEKEEFEKWNFQRNQKIRNIIQQMKQRQQNELNALRQRIQSGQEEQKKIRTQELEKLLQKYNNVKKELETTQVQEHSRMERSLKNGSVINASKIMNQSRISNASFAKASKNNQY</sequence>
<dbReference type="eggNOG" id="ENOG502QSYJ">
    <property type="taxonomic scope" value="Eukaryota"/>
</dbReference>
<evidence type="ECO:0000256" key="1">
    <source>
        <dbReference type="SAM" id="Coils"/>
    </source>
</evidence>
<organism evidence="3 4">
    <name type="scientific">Tetrahymena thermophila (strain SB210)</name>
    <dbReference type="NCBI Taxonomy" id="312017"/>
    <lineage>
        <taxon>Eukaryota</taxon>
        <taxon>Sar</taxon>
        <taxon>Alveolata</taxon>
        <taxon>Ciliophora</taxon>
        <taxon>Intramacronucleata</taxon>
        <taxon>Oligohymenophorea</taxon>
        <taxon>Hymenostomatida</taxon>
        <taxon>Tetrahymenina</taxon>
        <taxon>Tetrahymenidae</taxon>
        <taxon>Tetrahymena</taxon>
    </lineage>
</organism>
<evidence type="ECO:0000313" key="4">
    <source>
        <dbReference type="Proteomes" id="UP000009168"/>
    </source>
</evidence>
<dbReference type="OrthoDB" id="8062037at2759"/>
<proteinExistence type="predicted"/>
<keyword evidence="1" id="KW-0175">Coiled coil</keyword>
<name>Q22ZD1_TETTS</name>
<dbReference type="InParanoid" id="Q22ZD1"/>
<feature type="coiled-coil region" evidence="1">
    <location>
        <begin position="127"/>
        <end position="279"/>
    </location>
</feature>
<feature type="compositionally biased region" description="Low complexity" evidence="2">
    <location>
        <begin position="40"/>
        <end position="55"/>
    </location>
</feature>
<evidence type="ECO:0000256" key="2">
    <source>
        <dbReference type="SAM" id="MobiDB-lite"/>
    </source>
</evidence>